<dbReference type="InterPro" id="IPR017853">
    <property type="entry name" value="GH"/>
</dbReference>
<dbReference type="GO" id="GO:0071555">
    <property type="term" value="P:cell wall organization"/>
    <property type="evidence" value="ECO:0007669"/>
    <property type="project" value="TreeGrafter"/>
</dbReference>
<keyword evidence="3 6" id="KW-0378">Hydrolase</keyword>
<evidence type="ECO:0000256" key="4">
    <source>
        <dbReference type="SAM" id="MobiDB-lite"/>
    </source>
</evidence>
<comment type="caution">
    <text evidence="6">The sequence shown here is derived from an EMBL/GenBank/DDBJ whole genome shotgun (WGS) entry which is preliminary data.</text>
</comment>
<keyword evidence="7" id="KW-1185">Reference proteome</keyword>
<dbReference type="PANTHER" id="PTHR16631">
    <property type="entry name" value="GLUCAN 1,3-BETA-GLUCOSIDASE"/>
    <property type="match status" value="1"/>
</dbReference>
<evidence type="ECO:0000256" key="2">
    <source>
        <dbReference type="ARBA" id="ARBA00008773"/>
    </source>
</evidence>
<feature type="region of interest" description="Disordered" evidence="4">
    <location>
        <begin position="443"/>
        <end position="466"/>
    </location>
</feature>
<evidence type="ECO:0000313" key="7">
    <source>
        <dbReference type="Proteomes" id="UP001285908"/>
    </source>
</evidence>
<dbReference type="GO" id="GO:0009986">
    <property type="term" value="C:cell surface"/>
    <property type="evidence" value="ECO:0007669"/>
    <property type="project" value="TreeGrafter"/>
</dbReference>
<dbReference type="GeneID" id="87878726"/>
<keyword evidence="5" id="KW-0732">Signal</keyword>
<protein>
    <submittedName>
        <fullName evidence="6">Glycoside hydrolase superfamily</fullName>
    </submittedName>
</protein>
<evidence type="ECO:0000313" key="6">
    <source>
        <dbReference type="EMBL" id="KAK3485295.1"/>
    </source>
</evidence>
<feature type="signal peptide" evidence="5">
    <location>
        <begin position="1"/>
        <end position="22"/>
    </location>
</feature>
<evidence type="ECO:0000256" key="1">
    <source>
        <dbReference type="ARBA" id="ARBA00004196"/>
    </source>
</evidence>
<dbReference type="SUPFAM" id="SSF51445">
    <property type="entry name" value="(Trans)glycosidases"/>
    <property type="match status" value="1"/>
</dbReference>
<feature type="chain" id="PRO_5042467994" evidence="5">
    <location>
        <begin position="23"/>
        <end position="553"/>
    </location>
</feature>
<feature type="region of interest" description="Disordered" evidence="4">
    <location>
        <begin position="73"/>
        <end position="93"/>
    </location>
</feature>
<comment type="similarity">
    <text evidence="2">Belongs to the glycosyl hydrolase 17 family.</text>
</comment>
<dbReference type="Gene3D" id="3.20.20.80">
    <property type="entry name" value="Glycosidases"/>
    <property type="match status" value="1"/>
</dbReference>
<name>A0AAJ0HZ68_9PEZI</name>
<proteinExistence type="inferred from homology"/>
<feature type="compositionally biased region" description="Polar residues" evidence="4">
    <location>
        <begin position="443"/>
        <end position="457"/>
    </location>
</feature>
<dbReference type="PANTHER" id="PTHR16631:SF14">
    <property type="entry name" value="FAMILY 17 GLUCOSIDASE SCW10-RELATED"/>
    <property type="match status" value="1"/>
</dbReference>
<evidence type="ECO:0000256" key="3">
    <source>
        <dbReference type="ARBA" id="ARBA00022801"/>
    </source>
</evidence>
<dbReference type="EMBL" id="JAULSX010000010">
    <property type="protein sequence ID" value="KAK3485295.1"/>
    <property type="molecule type" value="Genomic_DNA"/>
</dbReference>
<feature type="compositionally biased region" description="Low complexity" evidence="4">
    <location>
        <begin position="144"/>
        <end position="171"/>
    </location>
</feature>
<dbReference type="InterPro" id="IPR050732">
    <property type="entry name" value="Beta-glucan_modifiers"/>
</dbReference>
<dbReference type="RefSeq" id="XP_062688199.1">
    <property type="nucleotide sequence ID" value="XM_062841104.1"/>
</dbReference>
<reference evidence="6 7" key="1">
    <citation type="journal article" date="2023" name="Mol. Phylogenet. Evol.">
        <title>Genome-scale phylogeny and comparative genomics of the fungal order Sordariales.</title>
        <authorList>
            <person name="Hensen N."/>
            <person name="Bonometti L."/>
            <person name="Westerberg I."/>
            <person name="Brannstrom I.O."/>
            <person name="Guillou S."/>
            <person name="Cros-Aarteil S."/>
            <person name="Calhoun S."/>
            <person name="Haridas S."/>
            <person name="Kuo A."/>
            <person name="Mondo S."/>
            <person name="Pangilinan J."/>
            <person name="Riley R."/>
            <person name="LaButti K."/>
            <person name="Andreopoulos B."/>
            <person name="Lipzen A."/>
            <person name="Chen C."/>
            <person name="Yan M."/>
            <person name="Daum C."/>
            <person name="Ng V."/>
            <person name="Clum A."/>
            <person name="Steindorff A."/>
            <person name="Ohm R.A."/>
            <person name="Martin F."/>
            <person name="Silar P."/>
            <person name="Natvig D.O."/>
            <person name="Lalanne C."/>
            <person name="Gautier V."/>
            <person name="Ament-Velasquez S.L."/>
            <person name="Kruys A."/>
            <person name="Hutchinson M.I."/>
            <person name="Powell A.J."/>
            <person name="Barry K."/>
            <person name="Miller A.N."/>
            <person name="Grigoriev I.V."/>
            <person name="Debuchy R."/>
            <person name="Gladieux P."/>
            <person name="Hiltunen Thoren M."/>
            <person name="Johannesson H."/>
        </authorList>
    </citation>
    <scope>NUCLEOTIDE SEQUENCE [LARGE SCALE GENOMIC DNA]</scope>
    <source>
        <strain evidence="6 7">FGSC 10403</strain>
    </source>
</reference>
<dbReference type="GO" id="GO:0009277">
    <property type="term" value="C:fungal-type cell wall"/>
    <property type="evidence" value="ECO:0007669"/>
    <property type="project" value="TreeGrafter"/>
</dbReference>
<accession>A0AAJ0HZ68</accession>
<sequence>MKFSIPVSRLVLVASLLGRILCVPLAGNDRLGDHPYDVDQQVRHVRTRYQPSRLVDIPLHVDDTAPKAVADFENDERRSALEPQTPSKGIGKSIEAESVTLAARGDASTDQADTAVTGTAAGEVEDVAIYMDENSQTDSTETKIIPIISPATPSSSSTSSSASSSSSSSPAVTTLKPKTKRTNLSSYLSFNKANQKLIKPIKHTKLTNTPPSTNDDTPTILPDTTTTTTTFTHPGFLPQRLPGITYAPYDLTGCRSPANITSDFATIAQTRLYSSVRIYGVDCSQVLHTLRAASSVSSPPLKLFLGIFSLSDLSSQLTTLIKDVQTFALTEKLAVDDVWTNMIDTISVGNELVNNGQATPAQVLAAVRTVRQVLRREGYFGPVVTVDTFVAVLNHPELCSSSDVDYCAVNVHPFFDAHTEAERAGEFVRRQVMNLREVITPKSQAQAQGTGLSQGGTTDMIGGGERRKKRVVVTETGWPKQGNANYRAVPGRWEQKTAVEGVMKAWREGSQRGFVGDDGGDFELYLFTAFDDEWKKADKGTFYAEQFWGIHDR</sequence>
<dbReference type="AlphaFoldDB" id="A0AAJ0HZ68"/>
<dbReference type="Proteomes" id="UP001285908">
    <property type="component" value="Unassembled WGS sequence"/>
</dbReference>
<dbReference type="GO" id="GO:0005576">
    <property type="term" value="C:extracellular region"/>
    <property type="evidence" value="ECO:0007669"/>
    <property type="project" value="TreeGrafter"/>
</dbReference>
<evidence type="ECO:0000256" key="5">
    <source>
        <dbReference type="SAM" id="SignalP"/>
    </source>
</evidence>
<gene>
    <name evidence="6" type="ORF">B0T23DRAFT_45090</name>
</gene>
<dbReference type="GO" id="GO:0042973">
    <property type="term" value="F:glucan endo-1,3-beta-D-glucosidase activity"/>
    <property type="evidence" value="ECO:0007669"/>
    <property type="project" value="TreeGrafter"/>
</dbReference>
<feature type="region of interest" description="Disordered" evidence="4">
    <location>
        <begin position="134"/>
        <end position="178"/>
    </location>
</feature>
<comment type="subcellular location">
    <subcellularLocation>
        <location evidence="1">Cell envelope</location>
    </subcellularLocation>
</comment>
<organism evidence="6 7">
    <name type="scientific">Neurospora hispaniola</name>
    <dbReference type="NCBI Taxonomy" id="588809"/>
    <lineage>
        <taxon>Eukaryota</taxon>
        <taxon>Fungi</taxon>
        <taxon>Dikarya</taxon>
        <taxon>Ascomycota</taxon>
        <taxon>Pezizomycotina</taxon>
        <taxon>Sordariomycetes</taxon>
        <taxon>Sordariomycetidae</taxon>
        <taxon>Sordariales</taxon>
        <taxon>Sordariaceae</taxon>
        <taxon>Neurospora</taxon>
    </lineage>
</organism>